<organism evidence="2 3">
    <name type="scientific">Meira miltonrushii</name>
    <dbReference type="NCBI Taxonomy" id="1280837"/>
    <lineage>
        <taxon>Eukaryota</taxon>
        <taxon>Fungi</taxon>
        <taxon>Dikarya</taxon>
        <taxon>Basidiomycota</taxon>
        <taxon>Ustilaginomycotina</taxon>
        <taxon>Exobasidiomycetes</taxon>
        <taxon>Exobasidiales</taxon>
        <taxon>Brachybasidiaceae</taxon>
        <taxon>Meira</taxon>
    </lineage>
</organism>
<keyword evidence="1" id="KW-0472">Membrane</keyword>
<keyword evidence="3" id="KW-1185">Reference proteome</keyword>
<dbReference type="EMBL" id="KZ819602">
    <property type="protein sequence ID" value="PWN36507.1"/>
    <property type="molecule type" value="Genomic_DNA"/>
</dbReference>
<name>A0A316VFU7_9BASI</name>
<gene>
    <name evidence="2" type="ORF">FA14DRAFT_151947</name>
</gene>
<evidence type="ECO:0000313" key="2">
    <source>
        <dbReference type="EMBL" id="PWN36507.1"/>
    </source>
</evidence>
<accession>A0A316VFU7</accession>
<dbReference type="RefSeq" id="XP_025356809.1">
    <property type="nucleotide sequence ID" value="XM_025497496.1"/>
</dbReference>
<reference evidence="2 3" key="1">
    <citation type="journal article" date="2018" name="Mol. Biol. Evol.">
        <title>Broad Genomic Sampling Reveals a Smut Pathogenic Ancestry of the Fungal Clade Ustilaginomycotina.</title>
        <authorList>
            <person name="Kijpornyongpan T."/>
            <person name="Mondo S.J."/>
            <person name="Barry K."/>
            <person name="Sandor L."/>
            <person name="Lee J."/>
            <person name="Lipzen A."/>
            <person name="Pangilinan J."/>
            <person name="LaButti K."/>
            <person name="Hainaut M."/>
            <person name="Henrissat B."/>
            <person name="Grigoriev I.V."/>
            <person name="Spatafora J.W."/>
            <person name="Aime M.C."/>
        </authorList>
    </citation>
    <scope>NUCLEOTIDE SEQUENCE [LARGE SCALE GENOMIC DNA]</scope>
    <source>
        <strain evidence="2 3">MCA 3882</strain>
    </source>
</reference>
<dbReference type="InParanoid" id="A0A316VFU7"/>
<proteinExistence type="predicted"/>
<feature type="transmembrane region" description="Helical" evidence="1">
    <location>
        <begin position="12"/>
        <end position="35"/>
    </location>
</feature>
<keyword evidence="1" id="KW-1133">Transmembrane helix</keyword>
<dbReference type="GeneID" id="37019277"/>
<dbReference type="Proteomes" id="UP000245771">
    <property type="component" value="Unassembled WGS sequence"/>
</dbReference>
<evidence type="ECO:0000313" key="3">
    <source>
        <dbReference type="Proteomes" id="UP000245771"/>
    </source>
</evidence>
<protein>
    <submittedName>
        <fullName evidence="2">Uncharacterized protein</fullName>
    </submittedName>
</protein>
<sequence>MVAIELAERASWYLGRFAALAFGALVIAGCASTGIENCIAIGVAGVIAGAAGGYKPGSMRGENDQILPTKRDFINHVKLSNVDQSTWPKVQTSAGYHYAYAVQLNNQTEPFQLPTKTNEVKEALAFNGKTVKYTKLEHGYHAETSLGESPNSHMSKRDSYNSIGYYFGEDDPNDGNPSSDTIKALSNDAATDFVNKGAIQACVTFSGPSTAPYTAGTMTLQHAGDPPARNSQCGT</sequence>
<evidence type="ECO:0000256" key="1">
    <source>
        <dbReference type="SAM" id="Phobius"/>
    </source>
</evidence>
<dbReference type="AlphaFoldDB" id="A0A316VFU7"/>
<keyword evidence="1" id="KW-0812">Transmembrane</keyword>